<evidence type="ECO:0000259" key="9">
    <source>
        <dbReference type="PROSITE" id="PS50928"/>
    </source>
</evidence>
<evidence type="ECO:0000256" key="7">
    <source>
        <dbReference type="ARBA" id="ARBA00023136"/>
    </source>
</evidence>
<accession>A0ABX7F851</accession>
<evidence type="ECO:0000256" key="6">
    <source>
        <dbReference type="ARBA" id="ARBA00022989"/>
    </source>
</evidence>
<feature type="domain" description="ABC transmembrane type-1" evidence="9">
    <location>
        <begin position="17"/>
        <end position="205"/>
    </location>
</feature>
<evidence type="ECO:0000256" key="2">
    <source>
        <dbReference type="ARBA" id="ARBA00010072"/>
    </source>
</evidence>
<keyword evidence="7 8" id="KW-0472">Membrane</keyword>
<keyword evidence="4" id="KW-1003">Cell membrane</keyword>
<dbReference type="PANTHER" id="PTHR30614:SF35">
    <property type="entry name" value="ABC TRANSPORTER PERMEASE PROTEIN"/>
    <property type="match status" value="1"/>
</dbReference>
<name>A0ABX7F851_9RHOB</name>
<evidence type="ECO:0000313" key="11">
    <source>
        <dbReference type="Proteomes" id="UP000596387"/>
    </source>
</evidence>
<dbReference type="Gene3D" id="1.10.3720.10">
    <property type="entry name" value="MetI-like"/>
    <property type="match status" value="1"/>
</dbReference>
<evidence type="ECO:0000256" key="3">
    <source>
        <dbReference type="ARBA" id="ARBA00022448"/>
    </source>
</evidence>
<dbReference type="PROSITE" id="PS50928">
    <property type="entry name" value="ABC_TM1"/>
    <property type="match status" value="1"/>
</dbReference>
<dbReference type="EMBL" id="CP047166">
    <property type="protein sequence ID" value="QRF66568.1"/>
    <property type="molecule type" value="Genomic_DNA"/>
</dbReference>
<dbReference type="Pfam" id="PF00528">
    <property type="entry name" value="BPD_transp_1"/>
    <property type="match status" value="1"/>
</dbReference>
<proteinExistence type="inferred from homology"/>
<dbReference type="CDD" id="cd06261">
    <property type="entry name" value="TM_PBP2"/>
    <property type="match status" value="1"/>
</dbReference>
<protein>
    <submittedName>
        <fullName evidence="10">ABC transporter permease subunit</fullName>
    </submittedName>
</protein>
<organism evidence="10 11">
    <name type="scientific">Ponticoccus alexandrii</name>
    <dbReference type="NCBI Taxonomy" id="1943633"/>
    <lineage>
        <taxon>Bacteria</taxon>
        <taxon>Pseudomonadati</taxon>
        <taxon>Pseudomonadota</taxon>
        <taxon>Alphaproteobacteria</taxon>
        <taxon>Rhodobacterales</taxon>
        <taxon>Roseobacteraceae</taxon>
        <taxon>Ponticoccus</taxon>
    </lineage>
</organism>
<keyword evidence="3 8" id="KW-0813">Transport</keyword>
<evidence type="ECO:0000256" key="8">
    <source>
        <dbReference type="RuleBase" id="RU363032"/>
    </source>
</evidence>
<evidence type="ECO:0000256" key="5">
    <source>
        <dbReference type="ARBA" id="ARBA00022692"/>
    </source>
</evidence>
<dbReference type="SUPFAM" id="SSF161098">
    <property type="entry name" value="MetI-like"/>
    <property type="match status" value="1"/>
</dbReference>
<sequence length="219" mass="24037">MPFDWIIDYWDILVLGAARTIALTLLAIVVAAPLSILLGWALASGPRRGRWPINAYVEVFRNTPYMIHLFFIFFALPRFGIGLDPYGAAVASLCLMVAAFGTKIVESGLRATPPGQTEAALSLGFNGAQVFYHVQLVPALARVWPALCSLATMALLDSAVVSLIAVEELTWAATFIETRNFRSFETFFFSSLLFLLISFGLRRSLMAFGQRVVARGLAQ</sequence>
<dbReference type="NCBIfam" id="TIGR01726">
    <property type="entry name" value="HEQRo_perm_3TM"/>
    <property type="match status" value="1"/>
</dbReference>
<feature type="transmembrane region" description="Helical" evidence="8">
    <location>
        <begin position="20"/>
        <end position="42"/>
    </location>
</feature>
<evidence type="ECO:0000256" key="4">
    <source>
        <dbReference type="ARBA" id="ARBA00022475"/>
    </source>
</evidence>
<keyword evidence="5 8" id="KW-0812">Transmembrane</keyword>
<feature type="transmembrane region" description="Helical" evidence="8">
    <location>
        <begin position="63"/>
        <end position="80"/>
    </location>
</feature>
<dbReference type="InterPro" id="IPR000515">
    <property type="entry name" value="MetI-like"/>
</dbReference>
<reference evidence="10 11" key="1">
    <citation type="submission" date="2019-12" db="EMBL/GenBank/DDBJ databases">
        <title>Complete Genome Sequence of a Quorum-Sensing Bacterium,Rhodobacteraceae bacterium C31, Isolated from a marine microalgae symbiotic bacteria.</title>
        <authorList>
            <person name="Zhang Y."/>
        </authorList>
    </citation>
    <scope>NUCLEOTIDE SEQUENCE [LARGE SCALE GENOMIC DNA]</scope>
    <source>
        <strain evidence="10 11">C31</strain>
    </source>
</reference>
<dbReference type="PANTHER" id="PTHR30614">
    <property type="entry name" value="MEMBRANE COMPONENT OF AMINO ACID ABC TRANSPORTER"/>
    <property type="match status" value="1"/>
</dbReference>
<comment type="similarity">
    <text evidence="2">Belongs to the binding-protein-dependent transport system permease family. HisMQ subfamily.</text>
</comment>
<keyword evidence="6 8" id="KW-1133">Transmembrane helix</keyword>
<dbReference type="InterPro" id="IPR043429">
    <property type="entry name" value="ArtM/GltK/GlnP/TcyL/YhdX-like"/>
</dbReference>
<dbReference type="InterPro" id="IPR035906">
    <property type="entry name" value="MetI-like_sf"/>
</dbReference>
<dbReference type="Proteomes" id="UP000596387">
    <property type="component" value="Chromosome"/>
</dbReference>
<feature type="transmembrane region" description="Helical" evidence="8">
    <location>
        <begin position="186"/>
        <end position="205"/>
    </location>
</feature>
<evidence type="ECO:0000256" key="1">
    <source>
        <dbReference type="ARBA" id="ARBA00004429"/>
    </source>
</evidence>
<evidence type="ECO:0000313" key="10">
    <source>
        <dbReference type="EMBL" id="QRF66568.1"/>
    </source>
</evidence>
<keyword evidence="11" id="KW-1185">Reference proteome</keyword>
<comment type="subcellular location">
    <subcellularLocation>
        <location evidence="1">Cell inner membrane</location>
        <topology evidence="1">Multi-pass membrane protein</topology>
    </subcellularLocation>
    <subcellularLocation>
        <location evidence="8">Cell membrane</location>
        <topology evidence="8">Multi-pass membrane protein</topology>
    </subcellularLocation>
</comment>
<gene>
    <name evidence="10" type="ORF">GQA70_09770</name>
</gene>
<dbReference type="InterPro" id="IPR010065">
    <property type="entry name" value="AA_ABC_transptr_permease_3TM"/>
</dbReference>
<dbReference type="RefSeq" id="WP_023850466.1">
    <property type="nucleotide sequence ID" value="NZ_CP047166.1"/>
</dbReference>